<evidence type="ECO:0000259" key="6">
    <source>
        <dbReference type="PROSITE" id="PS51900"/>
    </source>
</evidence>
<evidence type="ECO:0000256" key="2">
    <source>
        <dbReference type="ARBA" id="ARBA00023125"/>
    </source>
</evidence>
<name>A0A918WL53_9BACT</name>
<dbReference type="RefSeq" id="WP_189569732.1">
    <property type="nucleotide sequence ID" value="NZ_BMXI01000007.1"/>
</dbReference>
<evidence type="ECO:0008006" key="9">
    <source>
        <dbReference type="Google" id="ProtNLM"/>
    </source>
</evidence>
<dbReference type="InterPro" id="IPR050090">
    <property type="entry name" value="Tyrosine_recombinase_XerCD"/>
</dbReference>
<keyword evidence="1" id="KW-0229">DNA integration</keyword>
<dbReference type="AlphaFoldDB" id="A0A918WL53"/>
<dbReference type="Pfam" id="PF13102">
    <property type="entry name" value="Phage_int_SAM_5"/>
    <property type="match status" value="1"/>
</dbReference>
<dbReference type="Gene3D" id="1.10.443.10">
    <property type="entry name" value="Intergrase catalytic core"/>
    <property type="match status" value="1"/>
</dbReference>
<dbReference type="InterPro" id="IPR025269">
    <property type="entry name" value="SAM-like_dom"/>
</dbReference>
<keyword evidence="8" id="KW-1185">Reference proteome</keyword>
<dbReference type="EMBL" id="BMXI01000007">
    <property type="protein sequence ID" value="GHC53013.1"/>
    <property type="molecule type" value="Genomic_DNA"/>
</dbReference>
<dbReference type="GO" id="GO:0003677">
    <property type="term" value="F:DNA binding"/>
    <property type="evidence" value="ECO:0007669"/>
    <property type="project" value="UniProtKB-UniRule"/>
</dbReference>
<comment type="caution">
    <text evidence="7">The sequence shown here is derived from an EMBL/GenBank/DDBJ whole genome shotgun (WGS) entry which is preliminary data.</text>
</comment>
<dbReference type="InterPro" id="IPR044068">
    <property type="entry name" value="CB"/>
</dbReference>
<dbReference type="Proteomes" id="UP000644507">
    <property type="component" value="Unassembled WGS sequence"/>
</dbReference>
<dbReference type="SUPFAM" id="SSF56349">
    <property type="entry name" value="DNA breaking-rejoining enzymes"/>
    <property type="match status" value="1"/>
</dbReference>
<feature type="domain" description="Core-binding (CB)" evidence="6">
    <location>
        <begin position="105"/>
        <end position="203"/>
    </location>
</feature>
<dbReference type="PANTHER" id="PTHR30349">
    <property type="entry name" value="PHAGE INTEGRASE-RELATED"/>
    <property type="match status" value="1"/>
</dbReference>
<evidence type="ECO:0000256" key="4">
    <source>
        <dbReference type="PROSITE-ProRule" id="PRU01248"/>
    </source>
</evidence>
<dbReference type="Gene3D" id="1.10.150.130">
    <property type="match status" value="1"/>
</dbReference>
<dbReference type="GO" id="GO:0015074">
    <property type="term" value="P:DNA integration"/>
    <property type="evidence" value="ECO:0007669"/>
    <property type="project" value="UniProtKB-KW"/>
</dbReference>
<evidence type="ECO:0000313" key="7">
    <source>
        <dbReference type="EMBL" id="GHC53013.1"/>
    </source>
</evidence>
<reference evidence="7" key="2">
    <citation type="submission" date="2020-09" db="EMBL/GenBank/DDBJ databases">
        <authorList>
            <person name="Sun Q."/>
            <person name="Kim S."/>
        </authorList>
    </citation>
    <scope>NUCLEOTIDE SEQUENCE</scope>
    <source>
        <strain evidence="7">KCTC 12988</strain>
    </source>
</reference>
<evidence type="ECO:0000256" key="1">
    <source>
        <dbReference type="ARBA" id="ARBA00022908"/>
    </source>
</evidence>
<dbReference type="InterPro" id="IPR013762">
    <property type="entry name" value="Integrase-like_cat_sf"/>
</dbReference>
<dbReference type="PROSITE" id="PS51900">
    <property type="entry name" value="CB"/>
    <property type="match status" value="1"/>
</dbReference>
<reference evidence="7" key="1">
    <citation type="journal article" date="2014" name="Int. J. Syst. Evol. Microbiol.">
        <title>Complete genome sequence of Corynebacterium casei LMG S-19264T (=DSM 44701T), isolated from a smear-ripened cheese.</title>
        <authorList>
            <consortium name="US DOE Joint Genome Institute (JGI-PGF)"/>
            <person name="Walter F."/>
            <person name="Albersmeier A."/>
            <person name="Kalinowski J."/>
            <person name="Ruckert C."/>
        </authorList>
    </citation>
    <scope>NUCLEOTIDE SEQUENCE</scope>
    <source>
        <strain evidence="7">KCTC 12988</strain>
    </source>
</reference>
<dbReference type="InterPro" id="IPR002104">
    <property type="entry name" value="Integrase_catalytic"/>
</dbReference>
<dbReference type="PROSITE" id="PS51898">
    <property type="entry name" value="TYR_RECOMBINASE"/>
    <property type="match status" value="1"/>
</dbReference>
<dbReference type="Pfam" id="PF00589">
    <property type="entry name" value="Phage_integrase"/>
    <property type="match status" value="1"/>
</dbReference>
<proteinExistence type="predicted"/>
<evidence type="ECO:0000259" key="5">
    <source>
        <dbReference type="PROSITE" id="PS51898"/>
    </source>
</evidence>
<sequence length="404" mass="46246">MANVVSEPRKVNHPRYRYVVSYRDGSGRKKSYFKTKLAAEEFSNLKAAELRERGTEHADISKEERKAVLAFRELLAELPEDVTKPSLMDAVEEYRQKAHLRFKSITLRELANIYYPLLESGETSGRKSTRPNSTKHVKIAIGRIEKFLTDYSDWLVCNIDEEIIDDWLSNLKVPDKRGRIHPASARTRNNYRAALSGLFTEAVAKKYIDENPFQRIKKWDAFTEPQIFTPAQINALLQHAPDEILPALAIAAFAGVRRAEIERLTWDDIKLSRGEHGVILISRPKAKTKKKRSVPISENLAKWLQPFAALKKPIMPSEQIYRSRLNIAKANAGLESWPTNVLRHSFASYYLERCKSLEETALLMGNSPAMIEEHYKDLVDPDDAKAYWQIAPIEIAKISKIRST</sequence>
<keyword evidence="2 4" id="KW-0238">DNA-binding</keyword>
<keyword evidence="3" id="KW-0233">DNA recombination</keyword>
<organism evidence="7 8">
    <name type="scientific">Roseibacillus persicicus</name>
    <dbReference type="NCBI Taxonomy" id="454148"/>
    <lineage>
        <taxon>Bacteria</taxon>
        <taxon>Pseudomonadati</taxon>
        <taxon>Verrucomicrobiota</taxon>
        <taxon>Verrucomicrobiia</taxon>
        <taxon>Verrucomicrobiales</taxon>
        <taxon>Verrucomicrobiaceae</taxon>
        <taxon>Roseibacillus</taxon>
    </lineage>
</organism>
<evidence type="ECO:0000313" key="8">
    <source>
        <dbReference type="Proteomes" id="UP000644507"/>
    </source>
</evidence>
<dbReference type="GO" id="GO:0006310">
    <property type="term" value="P:DNA recombination"/>
    <property type="evidence" value="ECO:0007669"/>
    <property type="project" value="UniProtKB-KW"/>
</dbReference>
<gene>
    <name evidence="7" type="ORF">GCM10007100_19280</name>
</gene>
<dbReference type="InterPro" id="IPR011010">
    <property type="entry name" value="DNA_brk_join_enz"/>
</dbReference>
<evidence type="ECO:0000256" key="3">
    <source>
        <dbReference type="ARBA" id="ARBA00023172"/>
    </source>
</evidence>
<protein>
    <recommendedName>
        <fullName evidence="9">Tyr recombinase domain-containing protein</fullName>
    </recommendedName>
</protein>
<dbReference type="InterPro" id="IPR010998">
    <property type="entry name" value="Integrase_recombinase_N"/>
</dbReference>
<accession>A0A918WL53</accession>
<feature type="domain" description="Tyr recombinase" evidence="5">
    <location>
        <begin position="223"/>
        <end position="389"/>
    </location>
</feature>
<dbReference type="PANTHER" id="PTHR30349:SF93">
    <property type="entry name" value="FELS-2 PROPHAGE PROTEIN"/>
    <property type="match status" value="1"/>
</dbReference>